<accession>A0A2M4DDE8</accession>
<proteinExistence type="predicted"/>
<dbReference type="AlphaFoldDB" id="A0A2M4DDE8"/>
<reference evidence="3" key="1">
    <citation type="submission" date="2018-01" db="EMBL/GenBank/DDBJ databases">
        <title>An insight into the sialome of Amazonian anophelines.</title>
        <authorList>
            <person name="Ribeiro J.M."/>
            <person name="Scarpassa V."/>
            <person name="Calvo E."/>
        </authorList>
    </citation>
    <scope>NUCLEOTIDE SEQUENCE</scope>
</reference>
<feature type="signal peptide" evidence="2">
    <location>
        <begin position="1"/>
        <end position="29"/>
    </location>
</feature>
<feature type="chain" id="PRO_5014941290" evidence="2">
    <location>
        <begin position="30"/>
        <end position="112"/>
    </location>
</feature>
<sequence length="112" mass="13339">MLAKDQKFLFLCSVRLCLVAIAPPRKSSALTSRDEDKRTARTTSLFRRRRRRRSRDRKGQESKRQINSLYFRRHHRYDVKFGGTDQWWMRWRCCCSRPGQPGSCSCSAPKKQ</sequence>
<evidence type="ECO:0000256" key="2">
    <source>
        <dbReference type="SAM" id="SignalP"/>
    </source>
</evidence>
<feature type="region of interest" description="Disordered" evidence="1">
    <location>
        <begin position="26"/>
        <end position="65"/>
    </location>
</feature>
<evidence type="ECO:0000256" key="1">
    <source>
        <dbReference type="SAM" id="MobiDB-lite"/>
    </source>
</evidence>
<protein>
    <submittedName>
        <fullName evidence="3">Putative secreted protein</fullName>
    </submittedName>
</protein>
<feature type="compositionally biased region" description="Basic residues" evidence="1">
    <location>
        <begin position="46"/>
        <end position="56"/>
    </location>
</feature>
<evidence type="ECO:0000313" key="3">
    <source>
        <dbReference type="EMBL" id="MBW75566.1"/>
    </source>
</evidence>
<organism evidence="3">
    <name type="scientific">Anopheles darlingi</name>
    <name type="common">Mosquito</name>
    <dbReference type="NCBI Taxonomy" id="43151"/>
    <lineage>
        <taxon>Eukaryota</taxon>
        <taxon>Metazoa</taxon>
        <taxon>Ecdysozoa</taxon>
        <taxon>Arthropoda</taxon>
        <taxon>Hexapoda</taxon>
        <taxon>Insecta</taxon>
        <taxon>Pterygota</taxon>
        <taxon>Neoptera</taxon>
        <taxon>Endopterygota</taxon>
        <taxon>Diptera</taxon>
        <taxon>Nematocera</taxon>
        <taxon>Culicoidea</taxon>
        <taxon>Culicidae</taxon>
        <taxon>Anophelinae</taxon>
        <taxon>Anopheles</taxon>
    </lineage>
</organism>
<dbReference type="EMBL" id="GGFL01011388">
    <property type="protein sequence ID" value="MBW75566.1"/>
    <property type="molecule type" value="Transcribed_RNA"/>
</dbReference>
<keyword evidence="2" id="KW-0732">Signal</keyword>
<name>A0A2M4DDE8_ANODA</name>